<reference evidence="2 3" key="1">
    <citation type="submission" date="2018-06" db="EMBL/GenBank/DDBJ databases">
        <authorList>
            <consortium name="Pathogen Informatics"/>
            <person name="Doyle S."/>
        </authorList>
    </citation>
    <scope>NUCLEOTIDE SEQUENCE [LARGE SCALE GENOMIC DNA]</scope>
    <source>
        <strain evidence="2 3">NCTC12360</strain>
    </source>
</reference>
<evidence type="ECO:0000313" key="3">
    <source>
        <dbReference type="Proteomes" id="UP000254807"/>
    </source>
</evidence>
<evidence type="ECO:0000313" key="2">
    <source>
        <dbReference type="EMBL" id="STD84767.1"/>
    </source>
</evidence>
<name>A0A376H1X0_ENTGA</name>
<feature type="transmembrane region" description="Helical" evidence="1">
    <location>
        <begin position="126"/>
        <end position="147"/>
    </location>
</feature>
<keyword evidence="1" id="KW-0472">Membrane</keyword>
<feature type="transmembrane region" description="Helical" evidence="1">
    <location>
        <begin position="12"/>
        <end position="30"/>
    </location>
</feature>
<proteinExistence type="predicted"/>
<feature type="transmembrane region" description="Helical" evidence="1">
    <location>
        <begin position="74"/>
        <end position="90"/>
    </location>
</feature>
<accession>A0A376H1X0</accession>
<dbReference type="OrthoDB" id="2183315at2"/>
<organism evidence="2 3">
    <name type="scientific">Enterococcus gallinarum</name>
    <dbReference type="NCBI Taxonomy" id="1353"/>
    <lineage>
        <taxon>Bacteria</taxon>
        <taxon>Bacillati</taxon>
        <taxon>Bacillota</taxon>
        <taxon>Bacilli</taxon>
        <taxon>Lactobacillales</taxon>
        <taxon>Enterococcaceae</taxon>
        <taxon>Enterococcus</taxon>
    </lineage>
</organism>
<dbReference type="AlphaFoldDB" id="A0A376H1X0"/>
<protein>
    <submittedName>
        <fullName evidence="2">Uncharacterized protein</fullName>
    </submittedName>
</protein>
<keyword evidence="1" id="KW-1133">Transmembrane helix</keyword>
<keyword evidence="3" id="KW-1185">Reference proteome</keyword>
<feature type="transmembrane region" description="Helical" evidence="1">
    <location>
        <begin position="96"/>
        <end position="114"/>
    </location>
</feature>
<evidence type="ECO:0000256" key="1">
    <source>
        <dbReference type="SAM" id="Phobius"/>
    </source>
</evidence>
<sequence length="197" mass="22332">MKNKWASICEKVLHVLWVAANLIFFTWVGYWFVGVLFILGFYLIYGLLFRSVSRMEKESYDERQDQLKSNSYKWGLKVGFILLFTMPGFFSNPSDFAFFLMGIVGSVIVGYQMLSGSFFGHNASKVEIYTALIVSTFIGAGGTFLYCRDMVIGSQKLVAEGRITIDSGFWLVLASLVISLTGWGYLLREHRVNVTTE</sequence>
<gene>
    <name evidence="2" type="ORF">NCTC12360_03314</name>
</gene>
<keyword evidence="1" id="KW-0812">Transmembrane</keyword>
<dbReference type="Proteomes" id="UP000254807">
    <property type="component" value="Unassembled WGS sequence"/>
</dbReference>
<feature type="transmembrane region" description="Helical" evidence="1">
    <location>
        <begin position="167"/>
        <end position="187"/>
    </location>
</feature>
<feature type="transmembrane region" description="Helical" evidence="1">
    <location>
        <begin position="36"/>
        <end position="53"/>
    </location>
</feature>
<dbReference type="RefSeq" id="WP_060813831.1">
    <property type="nucleotide sequence ID" value="NZ_JBHULA010000035.1"/>
</dbReference>
<dbReference type="EMBL" id="UFYW01000001">
    <property type="protein sequence ID" value="STD84767.1"/>
    <property type="molecule type" value="Genomic_DNA"/>
</dbReference>